<reference evidence="2 3" key="1">
    <citation type="submission" date="2017-09" db="EMBL/GenBank/DDBJ databases">
        <title>WGS assembly of Aquilegia coerulea Goldsmith.</title>
        <authorList>
            <person name="Hodges S."/>
            <person name="Kramer E."/>
            <person name="Nordborg M."/>
            <person name="Tomkins J."/>
            <person name="Borevitz J."/>
            <person name="Derieg N."/>
            <person name="Yan J."/>
            <person name="Mihaltcheva S."/>
            <person name="Hayes R.D."/>
            <person name="Rokhsar D."/>
        </authorList>
    </citation>
    <scope>NUCLEOTIDE SEQUENCE [LARGE SCALE GENOMIC DNA]</scope>
    <source>
        <strain evidence="3">cv. Goldsmith</strain>
    </source>
</reference>
<feature type="region of interest" description="Disordered" evidence="1">
    <location>
        <begin position="60"/>
        <end position="80"/>
    </location>
</feature>
<organism evidence="2 3">
    <name type="scientific">Aquilegia coerulea</name>
    <name type="common">Rocky mountain columbine</name>
    <dbReference type="NCBI Taxonomy" id="218851"/>
    <lineage>
        <taxon>Eukaryota</taxon>
        <taxon>Viridiplantae</taxon>
        <taxon>Streptophyta</taxon>
        <taxon>Embryophyta</taxon>
        <taxon>Tracheophyta</taxon>
        <taxon>Spermatophyta</taxon>
        <taxon>Magnoliopsida</taxon>
        <taxon>Ranunculales</taxon>
        <taxon>Ranunculaceae</taxon>
        <taxon>Thalictroideae</taxon>
        <taxon>Aquilegia</taxon>
    </lineage>
</organism>
<protein>
    <submittedName>
        <fullName evidence="2">Uncharacterized protein</fullName>
    </submittedName>
</protein>
<name>A0A2G5C0V7_AQUCA</name>
<dbReference type="EMBL" id="KZ305155">
    <property type="protein sequence ID" value="PIA24912.1"/>
    <property type="molecule type" value="Genomic_DNA"/>
</dbReference>
<dbReference type="Proteomes" id="UP000230069">
    <property type="component" value="Unassembled WGS sequence"/>
</dbReference>
<dbReference type="InParanoid" id="A0A2G5C0V7"/>
<evidence type="ECO:0000313" key="2">
    <source>
        <dbReference type="EMBL" id="PIA24912.1"/>
    </source>
</evidence>
<sequence>MYSFSQPLSKGKNKTITITKRSLLLKIIQKVRSSNSNLHRISPHTQCYYPRLWDCDPLKFSPTTRESTPKGREPSTQPEIGFRFYHSKGINPNNYGNSPP</sequence>
<accession>A0A2G5C0V7</accession>
<evidence type="ECO:0000313" key="3">
    <source>
        <dbReference type="Proteomes" id="UP000230069"/>
    </source>
</evidence>
<evidence type="ECO:0000256" key="1">
    <source>
        <dbReference type="SAM" id="MobiDB-lite"/>
    </source>
</evidence>
<proteinExistence type="predicted"/>
<keyword evidence="3" id="KW-1185">Reference proteome</keyword>
<dbReference type="AlphaFoldDB" id="A0A2G5C0V7"/>
<gene>
    <name evidence="2" type="ORF">AQUCO_14400003v1</name>
</gene>